<dbReference type="Pfam" id="PF00999">
    <property type="entry name" value="Na_H_Exchanger"/>
    <property type="match status" value="1"/>
</dbReference>
<gene>
    <name evidence="10" type="ORF">NC99_14920</name>
</gene>
<organism evidence="10 11">
    <name type="scientific">Sunxiuqinia dokdonensis</name>
    <dbReference type="NCBI Taxonomy" id="1409788"/>
    <lineage>
        <taxon>Bacteria</taxon>
        <taxon>Pseudomonadati</taxon>
        <taxon>Bacteroidota</taxon>
        <taxon>Bacteroidia</taxon>
        <taxon>Marinilabiliales</taxon>
        <taxon>Prolixibacteraceae</taxon>
        <taxon>Sunxiuqinia</taxon>
    </lineage>
</organism>
<evidence type="ECO:0000256" key="5">
    <source>
        <dbReference type="ARBA" id="ARBA00022989"/>
    </source>
</evidence>
<dbReference type="InterPro" id="IPR006153">
    <property type="entry name" value="Cation/H_exchanger_TM"/>
</dbReference>
<keyword evidence="2" id="KW-0813">Transport</keyword>
<feature type="transmembrane region" description="Helical" evidence="8">
    <location>
        <begin position="97"/>
        <end position="120"/>
    </location>
</feature>
<keyword evidence="6" id="KW-0406">Ion transport</keyword>
<dbReference type="EMBL" id="LGIA01000079">
    <property type="protein sequence ID" value="KOH45680.1"/>
    <property type="molecule type" value="Genomic_DNA"/>
</dbReference>
<dbReference type="SUPFAM" id="SSF52402">
    <property type="entry name" value="Adenine nucleotide alpha hydrolases-like"/>
    <property type="match status" value="1"/>
</dbReference>
<proteinExistence type="predicted"/>
<dbReference type="PATRIC" id="fig|1409788.3.peg.1527"/>
<keyword evidence="5 8" id="KW-1133">Transmembrane helix</keyword>
<evidence type="ECO:0000313" key="11">
    <source>
        <dbReference type="Proteomes" id="UP000036958"/>
    </source>
</evidence>
<evidence type="ECO:0000313" key="10">
    <source>
        <dbReference type="EMBL" id="KOH45680.1"/>
    </source>
</evidence>
<keyword evidence="7 8" id="KW-0472">Membrane</keyword>
<keyword evidence="3" id="KW-0050">Antiport</keyword>
<comment type="caution">
    <text evidence="10">The sequence shown here is derived from an EMBL/GenBank/DDBJ whole genome shotgun (WGS) entry which is preliminary data.</text>
</comment>
<keyword evidence="4 8" id="KW-0812">Transmembrane</keyword>
<evidence type="ECO:0000256" key="6">
    <source>
        <dbReference type="ARBA" id="ARBA00023065"/>
    </source>
</evidence>
<feature type="transmembrane region" description="Helical" evidence="8">
    <location>
        <begin position="338"/>
        <end position="358"/>
    </location>
</feature>
<dbReference type="PANTHER" id="PTHR43562">
    <property type="entry name" value="NAPA-TYPE SODIUM/HYDROGEN ANTIPORTER"/>
    <property type="match status" value="1"/>
</dbReference>
<name>A0A0L8VB39_9BACT</name>
<feature type="transmembrane region" description="Helical" evidence="8">
    <location>
        <begin position="378"/>
        <end position="397"/>
    </location>
</feature>
<feature type="transmembrane region" description="Helical" evidence="8">
    <location>
        <begin position="17"/>
        <end position="35"/>
    </location>
</feature>
<dbReference type="STRING" id="1409788.NC99_14920"/>
<feature type="transmembrane region" description="Helical" evidence="8">
    <location>
        <begin position="126"/>
        <end position="145"/>
    </location>
</feature>
<feature type="domain" description="Cation/H+ exchanger transmembrane" evidence="9">
    <location>
        <begin position="25"/>
        <end position="397"/>
    </location>
</feature>
<evidence type="ECO:0000256" key="1">
    <source>
        <dbReference type="ARBA" id="ARBA00004141"/>
    </source>
</evidence>
<feature type="transmembrane region" description="Helical" evidence="8">
    <location>
        <begin position="66"/>
        <end position="85"/>
    </location>
</feature>
<dbReference type="AlphaFoldDB" id="A0A0L8VB39"/>
<evidence type="ECO:0000259" key="9">
    <source>
        <dbReference type="Pfam" id="PF00999"/>
    </source>
</evidence>
<feature type="transmembrane region" description="Helical" evidence="8">
    <location>
        <begin position="189"/>
        <end position="211"/>
    </location>
</feature>
<accession>A0A0L8VB39</accession>
<evidence type="ECO:0000256" key="3">
    <source>
        <dbReference type="ARBA" id="ARBA00022449"/>
    </source>
</evidence>
<feature type="transmembrane region" description="Helical" evidence="8">
    <location>
        <begin position="157"/>
        <end position="177"/>
    </location>
</feature>
<dbReference type="OrthoDB" id="9793589at2"/>
<dbReference type="GO" id="GO:0015297">
    <property type="term" value="F:antiporter activity"/>
    <property type="evidence" value="ECO:0007669"/>
    <property type="project" value="UniProtKB-KW"/>
</dbReference>
<evidence type="ECO:0000256" key="2">
    <source>
        <dbReference type="ARBA" id="ARBA00022448"/>
    </source>
</evidence>
<evidence type="ECO:0000256" key="4">
    <source>
        <dbReference type="ARBA" id="ARBA00022692"/>
    </source>
</evidence>
<feature type="transmembrane region" description="Helical" evidence="8">
    <location>
        <begin position="306"/>
        <end position="326"/>
    </location>
</feature>
<feature type="transmembrane region" description="Helical" evidence="8">
    <location>
        <begin position="42"/>
        <end position="60"/>
    </location>
</feature>
<protein>
    <submittedName>
        <fullName evidence="10">K(+)/H(+) antiporter</fullName>
    </submittedName>
</protein>
<keyword evidence="11" id="KW-1185">Reference proteome</keyword>
<comment type="subcellular location">
    <subcellularLocation>
        <location evidence="1">Membrane</location>
        <topology evidence="1">Multi-pass membrane protein</topology>
    </subcellularLocation>
</comment>
<dbReference type="Proteomes" id="UP000036958">
    <property type="component" value="Unassembled WGS sequence"/>
</dbReference>
<evidence type="ECO:0000256" key="8">
    <source>
        <dbReference type="SAM" id="Phobius"/>
    </source>
</evidence>
<dbReference type="RefSeq" id="WP_053181279.1">
    <property type="nucleotide sequence ID" value="NZ_LGIA01000079.1"/>
</dbReference>
<dbReference type="PANTHER" id="PTHR43562:SF4">
    <property type="entry name" value="NA(+)_H(+) ANTIPORTER NHAS5"/>
    <property type="match status" value="1"/>
</dbReference>
<feature type="transmembrane region" description="Helical" evidence="8">
    <location>
        <begin position="274"/>
        <end position="294"/>
    </location>
</feature>
<dbReference type="GO" id="GO:1902600">
    <property type="term" value="P:proton transmembrane transport"/>
    <property type="evidence" value="ECO:0007669"/>
    <property type="project" value="InterPro"/>
</dbReference>
<reference evidence="11" key="1">
    <citation type="submission" date="2015-07" db="EMBL/GenBank/DDBJ databases">
        <title>Genome sequencing of Sunxiuqinia dokdonensis strain SK.</title>
        <authorList>
            <person name="Ahn S."/>
            <person name="Kim B.-C."/>
        </authorList>
    </citation>
    <scope>NUCLEOTIDE SEQUENCE [LARGE SCALE GENOMIC DNA]</scope>
    <source>
        <strain evidence="11">SK</strain>
    </source>
</reference>
<sequence>MILSKIFGLNLPLEDPILIFTMILFIILFSPILLNKIRIPHLIGLIIAGVMIGPYGLNLMARDSSIVLFGTVGLLYIMFVAGLEIDLADFRKTLWKSIVFGAYTFIIPMVLGTVSGLYLLDFGWNTSILLASMFASNTLITYPIVSKLGITKNKAVTISIGGTLITTVLALLVLAVIVRMETGEISQTFWWGLSGSILAFVLFILFVFPIIGRWFFKRFDDNVSQYIFVLGMVFLGAFLAQVVGIEGIVGAFLAGLALNRLIPKTSPLMNRIEFVGNALFIPFFLIGVGMLINYRAFVSDWETIKVAIVMSVVATLSKFLAAWLTQKSFRYSADQRRLIFGLSNAQAASTLAAVLVGYNVIIGQDASGEPIRLLNDAVLNGTILMILVTCTIASFVTQKGAQNIARSEEVEEDEKPKNEFDERILIPLSNERNVEELINLSTTVKSKSKSSKLIALNVITSGHVNETAEKIANKIIDKAVVTASATDNQLTPLLRYDLNIVNGISNVVKEQKITDLIIGLHEKKGISDSFFGMLTEGILTKCNTTTMIYKPFQPLATIKRHVVVIPPNAEKEIGFFSWLVRVWNMGLNTGAKLVFYASEETTAFLKHMQEERAVEVEFNHFTDWDDFLVFSRYVQDDDNLLIVMSRRTHPSYHDAMVKIPSYLNKYFEQNSYILVFPMQLGVADYHLINMRNPSMMEPFMEHVEHLDDFRKMIGQFFKKK</sequence>
<evidence type="ECO:0000256" key="7">
    <source>
        <dbReference type="ARBA" id="ARBA00023136"/>
    </source>
</evidence>
<dbReference type="GO" id="GO:0016020">
    <property type="term" value="C:membrane"/>
    <property type="evidence" value="ECO:0007669"/>
    <property type="project" value="UniProtKB-SubCell"/>
</dbReference>
<dbReference type="InterPro" id="IPR038770">
    <property type="entry name" value="Na+/solute_symporter_sf"/>
</dbReference>
<dbReference type="Gene3D" id="1.20.1530.20">
    <property type="match status" value="1"/>
</dbReference>